<keyword evidence="4" id="KW-0547">Nucleotide-binding</keyword>
<dbReference type="InterPro" id="IPR029151">
    <property type="entry name" value="Sensor-like_sf"/>
</dbReference>
<dbReference type="InterPro" id="IPR000014">
    <property type="entry name" value="PAS"/>
</dbReference>
<organism evidence="16 17">
    <name type="scientific">Desulfoplanes formicivorans</name>
    <dbReference type="NCBI Taxonomy" id="1592317"/>
    <lineage>
        <taxon>Bacteria</taxon>
        <taxon>Pseudomonadati</taxon>
        <taxon>Thermodesulfobacteriota</taxon>
        <taxon>Desulfovibrionia</taxon>
        <taxon>Desulfovibrionales</taxon>
        <taxon>Desulfoplanaceae</taxon>
        <taxon>Desulfoplanes</taxon>
    </lineage>
</organism>
<dbReference type="STRING" id="1592317.DPF_2435"/>
<dbReference type="PROSITE" id="PS50113">
    <property type="entry name" value="PAC"/>
    <property type="match status" value="1"/>
</dbReference>
<keyword evidence="12" id="KW-0812">Transmembrane</keyword>
<evidence type="ECO:0000259" key="13">
    <source>
        <dbReference type="PROSITE" id="PS50111"/>
    </source>
</evidence>
<evidence type="ECO:0000256" key="9">
    <source>
        <dbReference type="ARBA" id="ARBA00029447"/>
    </source>
</evidence>
<dbReference type="InterPro" id="IPR033462">
    <property type="entry name" value="Cache_3-Cache_2"/>
</dbReference>
<dbReference type="InterPro" id="IPR003660">
    <property type="entry name" value="HAMP_dom"/>
</dbReference>
<dbReference type="GO" id="GO:0005524">
    <property type="term" value="F:ATP binding"/>
    <property type="evidence" value="ECO:0007669"/>
    <property type="project" value="UniProtKB-KW"/>
</dbReference>
<evidence type="ECO:0000259" key="14">
    <source>
        <dbReference type="PROSITE" id="PS50113"/>
    </source>
</evidence>
<dbReference type="Proteomes" id="UP000095200">
    <property type="component" value="Unassembled WGS sequence"/>
</dbReference>
<dbReference type="SUPFAM" id="SSF55785">
    <property type="entry name" value="PYP-like sensor domain (PAS domain)"/>
    <property type="match status" value="1"/>
</dbReference>
<dbReference type="PROSITE" id="PS50111">
    <property type="entry name" value="CHEMOTAXIS_TRANSDUC_2"/>
    <property type="match status" value="1"/>
</dbReference>
<evidence type="ECO:0000256" key="5">
    <source>
        <dbReference type="ARBA" id="ARBA00022777"/>
    </source>
</evidence>
<keyword evidence="3" id="KW-0808">Transferase</keyword>
<dbReference type="SUPFAM" id="SSF103190">
    <property type="entry name" value="Sensory domain-like"/>
    <property type="match status" value="1"/>
</dbReference>
<dbReference type="SMART" id="SM00091">
    <property type="entry name" value="PAS"/>
    <property type="match status" value="1"/>
</dbReference>
<proteinExistence type="inferred from homology"/>
<dbReference type="NCBIfam" id="TIGR00229">
    <property type="entry name" value="sensory_box"/>
    <property type="match status" value="1"/>
</dbReference>
<keyword evidence="6" id="KW-0067">ATP-binding</keyword>
<evidence type="ECO:0000313" key="16">
    <source>
        <dbReference type="EMBL" id="GAU09704.1"/>
    </source>
</evidence>
<dbReference type="Pfam" id="PF00672">
    <property type="entry name" value="HAMP"/>
    <property type="match status" value="1"/>
</dbReference>
<dbReference type="Pfam" id="PF00015">
    <property type="entry name" value="MCPsignal"/>
    <property type="match status" value="1"/>
</dbReference>
<dbReference type="SMART" id="SM00283">
    <property type="entry name" value="MA"/>
    <property type="match status" value="1"/>
</dbReference>
<keyword evidence="8 10" id="KW-0807">Transducer</keyword>
<dbReference type="InterPro" id="IPR000700">
    <property type="entry name" value="PAS-assoc_C"/>
</dbReference>
<dbReference type="Pfam" id="PF13426">
    <property type="entry name" value="PAS_9"/>
    <property type="match status" value="1"/>
</dbReference>
<evidence type="ECO:0000256" key="4">
    <source>
        <dbReference type="ARBA" id="ARBA00022741"/>
    </source>
</evidence>
<sequence length="816" mass="88622">MRLNFYQKIITGIVSAMIVLVIGICTLNYLQSKETLYTLGKGSLNTVSRTLSNFLAMQNQALQKHFNGPLATMLSDIESEGGIFVNKEQLMEVTVRNQSTLESETMSIPTLYVGLSKGYESTQLVDKIDAVSSTAASVFQVVPGKLIRVSTTIKNDQGKRIVGTYIPSTSPVYQTVMQGNDYRGMTDISGEKYLALYHPVLDQDGKVVAVLFVGTKVLTPEFERFFASINVAGKGHAFLMDEQGQLLLHSDREKVRRSLPAAIWDDIRGHEERDLQYKVDGVLWSAHARQFEPWGWYVGVALDEGSMLAGMDAKALVTGIIVVIASTILFTIIIMVMLRFLMRPLLSLAETAKKIAAGDLDARTEYDRKDAIGDTTQAVNVMAVEIKKKLGFAAGVLEGITLPAAVIDHRNQFTFINQAMIDILGTDLTREDCLGKSSGEVVNHGRGGETLAERSLKSREQINEEIVYTTPHGVQKNVSISATPVFDLDGNLLGVLSLWVDLTEIRAQQKQIEEQNRNIAEVARKTEGVAEQVSTAAEELAAQVEESSRGADQQLSQAEETQVAIEQLSTTAIDVARNASIAANLAEETKANAQEGAVVVTEMVELIETVARVSGEMQQDMEELGKQAQGIGDILGVITDIADQTNLLALNAAIEAARAGDAGRGFAVVADEVRKLAEKTMVATKEVSSTIGSIQKSAQASIEATRRSGKLIEQTTGLADRSGKSLESMVDKIQENADQVMRIAAAAEEQSAANEEIREAMHSIRRISEETANAMTESARAITELAQLSLELKAGMQGMVAGERSRSDEELAVTEE</sequence>
<gene>
    <name evidence="16" type="ORF">DPF_2435</name>
</gene>
<feature type="domain" description="HAMP" evidence="15">
    <location>
        <begin position="339"/>
        <end position="391"/>
    </location>
</feature>
<dbReference type="InterPro" id="IPR004089">
    <property type="entry name" value="MCPsignal_dom"/>
</dbReference>
<feature type="domain" description="PAC" evidence="14">
    <location>
        <begin position="462"/>
        <end position="514"/>
    </location>
</feature>
<keyword evidence="17" id="KW-1185">Reference proteome</keyword>
<feature type="transmembrane region" description="Helical" evidence="12">
    <location>
        <begin position="315"/>
        <end position="342"/>
    </location>
</feature>
<dbReference type="CDD" id="cd12912">
    <property type="entry name" value="PDC2_MCP_like"/>
    <property type="match status" value="1"/>
</dbReference>
<dbReference type="PROSITE" id="PS50885">
    <property type="entry name" value="HAMP"/>
    <property type="match status" value="1"/>
</dbReference>
<dbReference type="GO" id="GO:0000160">
    <property type="term" value="P:phosphorelay signal transduction system"/>
    <property type="evidence" value="ECO:0007669"/>
    <property type="project" value="UniProtKB-KW"/>
</dbReference>
<dbReference type="SMART" id="SM00304">
    <property type="entry name" value="HAMP"/>
    <property type="match status" value="1"/>
</dbReference>
<dbReference type="Pfam" id="PF17201">
    <property type="entry name" value="Cache_3-Cache_2"/>
    <property type="match status" value="1"/>
</dbReference>
<dbReference type="CDD" id="cd06225">
    <property type="entry name" value="HAMP"/>
    <property type="match status" value="1"/>
</dbReference>
<dbReference type="Gene3D" id="1.10.287.950">
    <property type="entry name" value="Methyl-accepting chemotaxis protein"/>
    <property type="match status" value="1"/>
</dbReference>
<dbReference type="EMBL" id="BDFE01000020">
    <property type="protein sequence ID" value="GAU09704.1"/>
    <property type="molecule type" value="Genomic_DNA"/>
</dbReference>
<dbReference type="SUPFAM" id="SSF58104">
    <property type="entry name" value="Methyl-accepting chemotaxis protein (MCP) signaling domain"/>
    <property type="match status" value="1"/>
</dbReference>
<dbReference type="Gene3D" id="3.30.450.20">
    <property type="entry name" value="PAS domain"/>
    <property type="match status" value="2"/>
</dbReference>
<dbReference type="RefSeq" id="WP_069859954.1">
    <property type="nucleotide sequence ID" value="NZ_BDFE01000020.1"/>
</dbReference>
<comment type="caution">
    <text evidence="16">The sequence shown here is derived from an EMBL/GenBank/DDBJ whole genome shotgun (WGS) entry which is preliminary data.</text>
</comment>
<dbReference type="Gene3D" id="6.10.340.10">
    <property type="match status" value="1"/>
</dbReference>
<feature type="coiled-coil region" evidence="11">
    <location>
        <begin position="505"/>
        <end position="561"/>
    </location>
</feature>
<keyword evidence="5" id="KW-0418">Kinase</keyword>
<dbReference type="GO" id="GO:0016020">
    <property type="term" value="C:membrane"/>
    <property type="evidence" value="ECO:0007669"/>
    <property type="project" value="UniProtKB-SubCell"/>
</dbReference>
<evidence type="ECO:0000256" key="2">
    <source>
        <dbReference type="ARBA" id="ARBA00022553"/>
    </source>
</evidence>
<evidence type="ECO:0000256" key="11">
    <source>
        <dbReference type="SAM" id="Coils"/>
    </source>
</evidence>
<evidence type="ECO:0000256" key="8">
    <source>
        <dbReference type="ARBA" id="ARBA00023224"/>
    </source>
</evidence>
<keyword evidence="12" id="KW-1133">Transmembrane helix</keyword>
<evidence type="ECO:0000256" key="10">
    <source>
        <dbReference type="PROSITE-ProRule" id="PRU00284"/>
    </source>
</evidence>
<name>A0A194AM27_9BACT</name>
<evidence type="ECO:0000256" key="3">
    <source>
        <dbReference type="ARBA" id="ARBA00022679"/>
    </source>
</evidence>
<keyword evidence="7" id="KW-0902">Two-component regulatory system</keyword>
<feature type="domain" description="Methyl-accepting transducer" evidence="13">
    <location>
        <begin position="529"/>
        <end position="765"/>
    </location>
</feature>
<evidence type="ECO:0000256" key="7">
    <source>
        <dbReference type="ARBA" id="ARBA00023012"/>
    </source>
</evidence>
<feature type="transmembrane region" description="Helical" evidence="12">
    <location>
        <begin position="6"/>
        <end position="30"/>
    </location>
</feature>
<keyword evidence="11" id="KW-0175">Coiled coil</keyword>
<evidence type="ECO:0000256" key="1">
    <source>
        <dbReference type="ARBA" id="ARBA00004370"/>
    </source>
</evidence>
<reference evidence="17" key="1">
    <citation type="submission" date="2016-06" db="EMBL/GenBank/DDBJ databases">
        <title>Draft genome sequence of Desulfoplanes formicivorans strain Pf12B.</title>
        <authorList>
            <person name="Watanabe M."/>
            <person name="Kojima H."/>
            <person name="Fukui M."/>
        </authorList>
    </citation>
    <scope>NUCLEOTIDE SEQUENCE [LARGE SCALE GENOMIC DNA]</scope>
    <source>
        <strain evidence="17">Pf12B</strain>
    </source>
</reference>
<dbReference type="SUPFAM" id="SSF158472">
    <property type="entry name" value="HAMP domain-like"/>
    <property type="match status" value="1"/>
</dbReference>
<dbReference type="PANTHER" id="PTHR32089:SF112">
    <property type="entry name" value="LYSOZYME-LIKE PROTEIN-RELATED"/>
    <property type="match status" value="1"/>
</dbReference>
<dbReference type="GO" id="GO:0016301">
    <property type="term" value="F:kinase activity"/>
    <property type="evidence" value="ECO:0007669"/>
    <property type="project" value="UniProtKB-KW"/>
</dbReference>
<dbReference type="InterPro" id="IPR035965">
    <property type="entry name" value="PAS-like_dom_sf"/>
</dbReference>
<keyword evidence="12" id="KW-0472">Membrane</keyword>
<dbReference type="PANTHER" id="PTHR32089">
    <property type="entry name" value="METHYL-ACCEPTING CHEMOTAXIS PROTEIN MCPB"/>
    <property type="match status" value="1"/>
</dbReference>
<evidence type="ECO:0000256" key="12">
    <source>
        <dbReference type="SAM" id="Phobius"/>
    </source>
</evidence>
<evidence type="ECO:0000259" key="15">
    <source>
        <dbReference type="PROSITE" id="PS50885"/>
    </source>
</evidence>
<comment type="similarity">
    <text evidence="9">Belongs to the methyl-accepting chemotaxis (MCP) protein family.</text>
</comment>
<dbReference type="OrthoDB" id="9816383at2"/>
<dbReference type="CDD" id="cd11386">
    <property type="entry name" value="MCP_signal"/>
    <property type="match status" value="1"/>
</dbReference>
<accession>A0A194AM27</accession>
<evidence type="ECO:0000313" key="17">
    <source>
        <dbReference type="Proteomes" id="UP000095200"/>
    </source>
</evidence>
<dbReference type="CDD" id="cd00130">
    <property type="entry name" value="PAS"/>
    <property type="match status" value="1"/>
</dbReference>
<protein>
    <submittedName>
        <fullName evidence="16">Methyl-accepting chemotaxis protein</fullName>
    </submittedName>
</protein>
<keyword evidence="2" id="KW-0597">Phosphoprotein</keyword>
<dbReference type="AlphaFoldDB" id="A0A194AM27"/>
<comment type="subcellular location">
    <subcellularLocation>
        <location evidence="1">Membrane</location>
    </subcellularLocation>
</comment>
<evidence type="ECO:0000256" key="6">
    <source>
        <dbReference type="ARBA" id="ARBA00022840"/>
    </source>
</evidence>